<proteinExistence type="predicted"/>
<organism evidence="1 2">
    <name type="scientific">Viridibacillus arvi</name>
    <dbReference type="NCBI Taxonomy" id="263475"/>
    <lineage>
        <taxon>Bacteria</taxon>
        <taxon>Bacillati</taxon>
        <taxon>Bacillota</taxon>
        <taxon>Bacilli</taxon>
        <taxon>Bacillales</taxon>
        <taxon>Caryophanaceae</taxon>
        <taxon>Viridibacillus</taxon>
    </lineage>
</organism>
<accession>A0A0M0LND6</accession>
<keyword evidence="2" id="KW-1185">Reference proteome</keyword>
<evidence type="ECO:0000313" key="1">
    <source>
        <dbReference type="EMBL" id="KOO52501.1"/>
    </source>
</evidence>
<dbReference type="STRING" id="263475.AMD00_08945"/>
<dbReference type="PIRSF" id="PIRSF012560">
    <property type="entry name" value="Pullulanase"/>
    <property type="match status" value="1"/>
</dbReference>
<reference evidence="2" key="1">
    <citation type="submission" date="2015-08" db="EMBL/GenBank/DDBJ databases">
        <title>Fjat-10028 dsm 16317.</title>
        <authorList>
            <person name="Liu B."/>
            <person name="Wang J."/>
            <person name="Zhu Y."/>
            <person name="Liu G."/>
            <person name="Chen Q."/>
            <person name="Chen Z."/>
            <person name="Lan J."/>
            <person name="Che J."/>
            <person name="Ge C."/>
            <person name="Shi H."/>
            <person name="Pan Z."/>
            <person name="Liu X."/>
        </authorList>
    </citation>
    <scope>NUCLEOTIDE SEQUENCE [LARGE SCALE GENOMIC DNA]</scope>
    <source>
        <strain evidence="2">DSM 16317</strain>
    </source>
</reference>
<evidence type="ECO:0000313" key="2">
    <source>
        <dbReference type="Proteomes" id="UP000036867"/>
    </source>
</evidence>
<comment type="caution">
    <text evidence="1">The sequence shown here is derived from an EMBL/GenBank/DDBJ whole genome shotgun (WGS) entry which is preliminary data.</text>
</comment>
<dbReference type="OrthoDB" id="2433183at2"/>
<dbReference type="EMBL" id="LILB01000001">
    <property type="protein sequence ID" value="KOO52501.1"/>
    <property type="molecule type" value="Genomic_DNA"/>
</dbReference>
<sequence>MAQLVKLQDYISRYQINLKRYPSQFVRLKQIQWERMKKEWETGAEIEQWEHESEELEKKQRNPFFKKVFSFSLKKKDEAFEQDELEQNDELLDESSLSHSVTDEEDMPEEIMTLDFEPNILYRPQTAEELKRMYVDQLFHFQLKWASSTLREKSYVEPRYQRDSLLRTLTQNLPDSYLLFYYPILQLKKAPIEMGVILLTPTSCLCIQVLEEEERASFIGSGDRFWLKKVGTSDKKVLSPLISLNRMESILKQLFTNDQIDIPIHKIVLSRNGYIDYPGSAYGVQFIDKRKFPEWFSHLKKNPSPMKHMQFKAAQSILNTVQTTSFHRTNWDTKIEEKDMDQ</sequence>
<dbReference type="GeneID" id="301136233"/>
<protein>
    <recommendedName>
        <fullName evidence="3">NERD domain-containing protein</fullName>
    </recommendedName>
</protein>
<name>A0A0M0LND6_9BACL</name>
<evidence type="ECO:0008006" key="3">
    <source>
        <dbReference type="Google" id="ProtNLM"/>
    </source>
</evidence>
<dbReference type="RefSeq" id="WP_053416663.1">
    <property type="nucleotide sequence ID" value="NZ_JBCMHV010000034.1"/>
</dbReference>
<dbReference type="AlphaFoldDB" id="A0A0M0LND6"/>
<dbReference type="InterPro" id="IPR012397">
    <property type="entry name" value="Pullulanase"/>
</dbReference>
<dbReference type="PATRIC" id="fig|263475.3.peg.2249"/>
<gene>
    <name evidence="1" type="ORF">AMD00_08945</name>
</gene>
<dbReference type="Proteomes" id="UP000036867">
    <property type="component" value="Unassembled WGS sequence"/>
</dbReference>